<gene>
    <name evidence="1" type="ORF">B6S08_00640</name>
</gene>
<reference evidence="1 2" key="1">
    <citation type="submission" date="2017-08" db="EMBL/GenBank/DDBJ databases">
        <title>A Genome Sequence of Oceanimonas doudoroffii ATCC 27123T.</title>
        <authorList>
            <person name="Brennan M.A."/>
            <person name="Maclea K.S."/>
            <person name="Mcclelland W.D."/>
            <person name="Trachtenberg A.M."/>
        </authorList>
    </citation>
    <scope>NUCLEOTIDE SEQUENCE [LARGE SCALE GENOMIC DNA]</scope>
    <source>
        <strain evidence="1 2">ATCC 27123</strain>
    </source>
</reference>
<proteinExistence type="predicted"/>
<sequence>MAQGSLQGSIHGVPEKQCALFDENARYRKRRKLVTKRQAISHQLLDMVCRHDTVSALHVSRFPLFFLQPKHP</sequence>
<organism evidence="1 2">
    <name type="scientific">Oceanimonas doudoroffii</name>
    <dbReference type="NCBI Taxonomy" id="84158"/>
    <lineage>
        <taxon>Bacteria</taxon>
        <taxon>Pseudomonadati</taxon>
        <taxon>Pseudomonadota</taxon>
        <taxon>Gammaproteobacteria</taxon>
        <taxon>Aeromonadales</taxon>
        <taxon>Aeromonadaceae</taxon>
        <taxon>Oceanimonas</taxon>
    </lineage>
</organism>
<evidence type="ECO:0000313" key="2">
    <source>
        <dbReference type="Proteomes" id="UP000242757"/>
    </source>
</evidence>
<evidence type="ECO:0000313" key="1">
    <source>
        <dbReference type="EMBL" id="OXY82076.1"/>
    </source>
</evidence>
<comment type="caution">
    <text evidence="1">The sequence shown here is derived from an EMBL/GenBank/DDBJ whole genome shotgun (WGS) entry which is preliminary data.</text>
</comment>
<dbReference type="AlphaFoldDB" id="A0A233RFC3"/>
<accession>A0A233RFC3</accession>
<dbReference type="Proteomes" id="UP000242757">
    <property type="component" value="Unassembled WGS sequence"/>
</dbReference>
<name>A0A233RFC3_9GAMM</name>
<keyword evidence="2" id="KW-1185">Reference proteome</keyword>
<dbReference type="EMBL" id="NBIM01000001">
    <property type="protein sequence ID" value="OXY82076.1"/>
    <property type="molecule type" value="Genomic_DNA"/>
</dbReference>
<protein>
    <submittedName>
        <fullName evidence="1">Uncharacterized protein</fullName>
    </submittedName>
</protein>